<dbReference type="Gene3D" id="1.20.5.340">
    <property type="match status" value="5"/>
</dbReference>
<comment type="caution">
    <text evidence="17">Lacks conserved residue(s) required for the propagation of feature annotation.</text>
</comment>
<dbReference type="InterPro" id="IPR008989">
    <property type="entry name" value="Myosin_S1_N"/>
</dbReference>
<keyword evidence="8" id="KW-0472">Membrane</keyword>
<dbReference type="FunFam" id="1.10.10.820:FF:000001">
    <property type="entry name" value="Myosin heavy chain"/>
    <property type="match status" value="1"/>
</dbReference>
<reference evidence="20" key="1">
    <citation type="submission" date="2025-08" db="UniProtKB">
        <authorList>
            <consortium name="Ensembl"/>
        </authorList>
    </citation>
    <scope>IDENTIFICATION</scope>
</reference>
<dbReference type="FunFam" id="1.20.5.340:FF:000002">
    <property type="entry name" value="Myosin heavy chain"/>
    <property type="match status" value="1"/>
</dbReference>
<dbReference type="Ensembl" id="ENSPMET00000000830.1">
    <property type="protein sequence ID" value="ENSPMEP00000009418.1"/>
    <property type="gene ID" value="ENSPMEG00000000864.1"/>
</dbReference>
<dbReference type="Gene3D" id="3.40.850.10">
    <property type="entry name" value="Kinesin motor domain"/>
    <property type="match status" value="1"/>
</dbReference>
<feature type="domain" description="Myosin motor" evidence="19">
    <location>
        <begin position="81"/>
        <end position="617"/>
    </location>
</feature>
<evidence type="ECO:0000256" key="16">
    <source>
        <dbReference type="ARBA" id="ARBA00081302"/>
    </source>
</evidence>
<evidence type="ECO:0000256" key="8">
    <source>
        <dbReference type="ARBA" id="ARBA00023136"/>
    </source>
</evidence>
<evidence type="ECO:0000313" key="20">
    <source>
        <dbReference type="Ensembl" id="ENSPMEP00000009418.1"/>
    </source>
</evidence>
<dbReference type="InterPro" id="IPR014751">
    <property type="entry name" value="XRCC4-like_C"/>
</dbReference>
<dbReference type="GO" id="GO:0016020">
    <property type="term" value="C:membrane"/>
    <property type="evidence" value="ECO:0007669"/>
    <property type="project" value="UniProtKB-SubCell"/>
</dbReference>
<dbReference type="FunFam" id="1.20.58.530:FF:000001">
    <property type="entry name" value="Myosin heavy chain"/>
    <property type="match status" value="1"/>
</dbReference>
<keyword evidence="3" id="KW-0787">Thick filament</keyword>
<name>A0A3B3X317_9TELE</name>
<comment type="function">
    <text evidence="13">Involved in muscle contraction.</text>
</comment>
<dbReference type="PRINTS" id="PR00193">
    <property type="entry name" value="MYOSINHEAVY"/>
</dbReference>
<evidence type="ECO:0000256" key="6">
    <source>
        <dbReference type="ARBA" id="ARBA00023054"/>
    </source>
</evidence>
<proteinExistence type="inferred from homology"/>
<dbReference type="SMART" id="SM00242">
    <property type="entry name" value="MYSc"/>
    <property type="match status" value="1"/>
</dbReference>
<dbReference type="FunFam" id="1.20.5.340:FF:000006">
    <property type="entry name" value="Myosin heavy chain"/>
    <property type="match status" value="1"/>
</dbReference>
<dbReference type="FunFam" id="1.20.120.720:FF:000001">
    <property type="entry name" value="Myosin heavy chain, muscle"/>
    <property type="match status" value="1"/>
</dbReference>
<dbReference type="GO" id="GO:0016460">
    <property type="term" value="C:myosin II complex"/>
    <property type="evidence" value="ECO:0007669"/>
    <property type="project" value="TreeGrafter"/>
</dbReference>
<evidence type="ECO:0000256" key="7">
    <source>
        <dbReference type="ARBA" id="ARBA00023123"/>
    </source>
</evidence>
<evidence type="ECO:0000256" key="13">
    <source>
        <dbReference type="ARBA" id="ARBA00056608"/>
    </source>
</evidence>
<dbReference type="FunFam" id="1.20.5.340:FF:000019">
    <property type="entry name" value="Myosin heavy chain, isoform G"/>
    <property type="match status" value="1"/>
</dbReference>
<feature type="binding site" evidence="17">
    <location>
        <begin position="174"/>
        <end position="181"/>
    </location>
    <ligand>
        <name>ATP</name>
        <dbReference type="ChEBI" id="CHEBI:30616"/>
    </ligand>
</feature>
<keyword evidence="10" id="KW-0514">Muscle protein</keyword>
<keyword evidence="21" id="KW-1185">Reference proteome</keyword>
<evidence type="ECO:0000256" key="5">
    <source>
        <dbReference type="ARBA" id="ARBA00022840"/>
    </source>
</evidence>
<dbReference type="GO" id="GO:0051015">
    <property type="term" value="F:actin filament binding"/>
    <property type="evidence" value="ECO:0007669"/>
    <property type="project" value="InterPro"/>
</dbReference>
<dbReference type="SUPFAM" id="SSF50084">
    <property type="entry name" value="Myosin S1 fragment, N-terminal domain"/>
    <property type="match status" value="1"/>
</dbReference>
<keyword evidence="11 17" id="KW-0009">Actin-binding</keyword>
<accession>A0A3B3X317</accession>
<feature type="coiled-coil region" evidence="18">
    <location>
        <begin position="751"/>
        <end position="1636"/>
    </location>
</feature>
<dbReference type="Pfam" id="PF01576">
    <property type="entry name" value="Myosin_tail_1"/>
    <property type="match status" value="1"/>
</dbReference>
<keyword evidence="4 17" id="KW-0547">Nucleotide-binding</keyword>
<dbReference type="Pfam" id="PF02736">
    <property type="entry name" value="Myosin_N"/>
    <property type="match status" value="1"/>
</dbReference>
<evidence type="ECO:0000256" key="12">
    <source>
        <dbReference type="ARBA" id="ARBA00038612"/>
    </source>
</evidence>
<evidence type="ECO:0000256" key="3">
    <source>
        <dbReference type="ARBA" id="ARBA00022433"/>
    </source>
</evidence>
<keyword evidence="9 17" id="KW-0505">Motor protein</keyword>
<comment type="subcellular location">
    <subcellularLocation>
        <location evidence="1">Membrane</location>
        <topology evidence="1">Peripheral membrane protein</topology>
    </subcellularLocation>
</comment>
<dbReference type="InterPro" id="IPR027417">
    <property type="entry name" value="P-loop_NTPase"/>
</dbReference>
<keyword evidence="7 17" id="KW-0518">Myosin</keyword>
<dbReference type="Proteomes" id="UP000261480">
    <property type="component" value="Unplaced"/>
</dbReference>
<dbReference type="PANTHER" id="PTHR45615">
    <property type="entry name" value="MYOSIN HEAVY CHAIN, NON-MUSCLE"/>
    <property type="match status" value="1"/>
</dbReference>
<dbReference type="FunFam" id="1.20.5.370:FF:000001">
    <property type="entry name" value="Myosin heavy chain"/>
    <property type="match status" value="1"/>
</dbReference>
<dbReference type="Gene3D" id="1.20.120.720">
    <property type="entry name" value="Myosin VI head, motor domain, U50 subdomain"/>
    <property type="match status" value="1"/>
</dbReference>
<evidence type="ECO:0000256" key="10">
    <source>
        <dbReference type="ARBA" id="ARBA00023179"/>
    </source>
</evidence>
<dbReference type="FunFam" id="1.20.5.340:FF:000013">
    <property type="entry name" value="Myosin heavy chain"/>
    <property type="match status" value="1"/>
</dbReference>
<evidence type="ECO:0000256" key="14">
    <source>
        <dbReference type="ARBA" id="ARBA00073369"/>
    </source>
</evidence>
<dbReference type="SUPFAM" id="SSF52540">
    <property type="entry name" value="P-loop containing nucleoside triphosphate hydrolases"/>
    <property type="match status" value="1"/>
</dbReference>
<keyword evidence="6 18" id="KW-0175">Coiled coil</keyword>
<dbReference type="InterPro" id="IPR002928">
    <property type="entry name" value="Myosin_tail"/>
</dbReference>
<evidence type="ECO:0000256" key="17">
    <source>
        <dbReference type="PROSITE-ProRule" id="PRU00782"/>
    </source>
</evidence>
<dbReference type="FunFam" id="1.20.5.340:FF:000003">
    <property type="entry name" value="Myosin heavy chain"/>
    <property type="match status" value="1"/>
</dbReference>
<dbReference type="GO" id="GO:0000146">
    <property type="term" value="F:microfilament motor activity"/>
    <property type="evidence" value="ECO:0007669"/>
    <property type="project" value="TreeGrafter"/>
</dbReference>
<evidence type="ECO:0000256" key="1">
    <source>
        <dbReference type="ARBA" id="ARBA00004170"/>
    </source>
</evidence>
<dbReference type="InterPro" id="IPR001609">
    <property type="entry name" value="Myosin_head_motor_dom-like"/>
</dbReference>
<dbReference type="SUPFAM" id="SSF90257">
    <property type="entry name" value="Myosin rod fragments"/>
    <property type="match status" value="5"/>
</dbReference>
<dbReference type="Gene3D" id="1.20.58.530">
    <property type="match status" value="1"/>
</dbReference>
<dbReference type="GO" id="GO:0005737">
    <property type="term" value="C:cytoplasm"/>
    <property type="evidence" value="ECO:0007669"/>
    <property type="project" value="TreeGrafter"/>
</dbReference>
<dbReference type="FunFam" id="1.20.5.370:FF:000003">
    <property type="entry name" value="Myosin heavy chain"/>
    <property type="match status" value="1"/>
</dbReference>
<organism evidence="20 21">
    <name type="scientific">Poecilia mexicana</name>
    <dbReference type="NCBI Taxonomy" id="48701"/>
    <lineage>
        <taxon>Eukaryota</taxon>
        <taxon>Metazoa</taxon>
        <taxon>Chordata</taxon>
        <taxon>Craniata</taxon>
        <taxon>Vertebrata</taxon>
        <taxon>Euteleostomi</taxon>
        <taxon>Actinopterygii</taxon>
        <taxon>Neopterygii</taxon>
        <taxon>Teleostei</taxon>
        <taxon>Neoteleostei</taxon>
        <taxon>Acanthomorphata</taxon>
        <taxon>Ovalentaria</taxon>
        <taxon>Atherinomorphae</taxon>
        <taxon>Cyprinodontiformes</taxon>
        <taxon>Poeciliidae</taxon>
        <taxon>Poeciliinae</taxon>
        <taxon>Poecilia</taxon>
    </lineage>
</organism>
<evidence type="ECO:0000256" key="15">
    <source>
        <dbReference type="ARBA" id="ARBA00075333"/>
    </source>
</evidence>
<keyword evidence="5 17" id="KW-0067">ATP-binding</keyword>
<dbReference type="Gene3D" id="1.10.10.820">
    <property type="match status" value="1"/>
</dbReference>
<sequence>MSGDAEMECFGPAAVFLRKPEKERIEAQNAPFDAKTAYYVTEPKEMYLKGKLIKKEGGKATVETFCGKEDEIFPMNPPKFDKIEDMAMMTHLNEPTVLYNLKERYAAWMIYTYSGLFCVTVNPYKWLPVYDAMVVAAYRGKKRIEAPPHIFSISDNAYQFMLQDRENQSILITGESGAGKTVNTKRVIQYFATIAVAGGKKSEPVPGKMQGSLEDQIIAANPLLEAYGNAKTVRNDNSSRFGKFIRIHFGSTGKLASADIETYLLEKSRVTFQLSAERSYHIFYQLTTGHKPELIEALLITTNPYDYPMISQGEISVKSIDDIEEFIATDTAIDILGFTAEEKANIYKLTGAVMHHGNMKFKQKQREEQAEPDGTEVADKIAYLMGLNSADLLKALCYPRVKVGNEFVTKGQTVPQVNNAVSALCKSVYEKMFLWMVVRINEMLDTRQPRSFFIGVLDIAGFEIFDFNSLEQLCINFTNEKLQQFFNHHMFVLEQEEYKKEGIEWEFIDFGMDLAACIELIEKPMGIFSILEEECIVPKATDMTFKSKLYDQHVGKSAPFQKPKPAKGKAEAHFSLVHYAGTVDYNVVGWLEKNKDPLNDTVVQLYQKSSCKLLAYLYASHASAEGIHSLFFYALQSHFSRCMLVFNIFWHQDLQERFPQQDPLCVECQLQVWPHQGKVIHAFKDTTAGHNDSGCLQRLPHEARICQDDGERCHFHHPVQHPCIHERQNLAMDEAVLQDQTSAEECRDGEGDELEEKMVSLLQEKNDLLLQVQSESENLTDAEERCEGLIKAKIQLEAKLKETNERLEDEEEINAELTAKKRKLEDECSELKKDIDDLELTLAKVEKEKHATENKVKNLTEEMASQDETIAKLTKEKKALQEAHQQTLDDLQAEEDKVNTLTKAKTKLEQQVDDLEGSLEQEKKLRMDLERAKRKLEGDLKLAQESIMDLENDKQQSEEKIKKKDFEISQLLNKIEDEQSLGVQLQKKIKELQARIEELEEEIEAERAARAKVEKQRADLSRELEEISERLEEAGGATAAQIEMNKKREAEFQKLRRDLEEATLQHEATAAALRKKQADSVAELGEQIDNLQRVKQKLEKEKSEYKMEIDDLSSNMESIAKAKGNLEKMCRTLEDQLSELKAKYDENIRQLNDIGAQRARLQTENGEFARQLDEKEALVSQLTRGKQAYTQQIEELKRHIEEEVKAKNALAHAVQSSRHDCDLLREQYEEEQEAKAELQRAMSKANSEVAQWRTKYETDAIQRTEELEEAKKKLAQRLQDAEESIEAVNAKCASLEKTKQRLQGEVEDLMIDVERANALAANLDKKQRNFDKVLAEWKQKYEESQAELEGAQKEARSMSTELFKMKNSYEEALDHLETLKRENKNLQQEISDLTEQLGETGKTIHELEKGKKTVESEKSEIQTATLEHEESKILRVQLELTQVKSEIDRKLAEKDEEIEQIKRNSQRVMESMQSTLDAEVRSRNDALRIKKKMEGDLNEMEIQLSHANRQAAEAQKQLRNIQGQLKDAQLHLDEAVRGQEDMREQVAMVERRNNLMVAEIEELRAALEQTERSRKVAEQELVDASERVTLLHSQNTSLINTKKKLESDFVQIQGEVEDSVQEARNAEEKAKKAITDVSDLNSCLCKSCLSIKGNSGS</sequence>
<comment type="subunit">
    <text evidence="12">Muscle myosin is a hexameric protein that consists of 2 heavy chain subunits (MHC), 2 alkali light chain subunits (MLC) and 2 regulatory light chain subunits (MLC-2).</text>
</comment>
<evidence type="ECO:0000256" key="2">
    <source>
        <dbReference type="ARBA" id="ARBA00008314"/>
    </source>
</evidence>
<evidence type="ECO:0000256" key="9">
    <source>
        <dbReference type="ARBA" id="ARBA00023175"/>
    </source>
</evidence>
<comment type="similarity">
    <text evidence="2 17">Belongs to the TRAFAC class myosin-kinesin ATPase superfamily. Myosin family.</text>
</comment>
<evidence type="ECO:0000256" key="18">
    <source>
        <dbReference type="SAM" id="Coils"/>
    </source>
</evidence>
<protein>
    <recommendedName>
        <fullName evidence="14">Myosin-7B</fullName>
    </recommendedName>
    <alternativeName>
        <fullName evidence="16">Myosin cardiac muscle beta chain</fullName>
    </alternativeName>
    <alternativeName>
        <fullName evidence="15">Myosin heavy chain 7B, cardiac muscle beta isoform</fullName>
    </alternativeName>
</protein>
<dbReference type="CDD" id="cd01377">
    <property type="entry name" value="MYSc_class_II"/>
    <property type="match status" value="1"/>
</dbReference>
<dbReference type="PROSITE" id="PS51456">
    <property type="entry name" value="MYOSIN_MOTOR"/>
    <property type="match status" value="1"/>
</dbReference>
<evidence type="ECO:0000313" key="21">
    <source>
        <dbReference type="Proteomes" id="UP000261480"/>
    </source>
</evidence>
<evidence type="ECO:0000259" key="19">
    <source>
        <dbReference type="PROSITE" id="PS51456"/>
    </source>
</evidence>
<evidence type="ECO:0000256" key="11">
    <source>
        <dbReference type="ARBA" id="ARBA00023203"/>
    </source>
</evidence>
<evidence type="ECO:0000256" key="4">
    <source>
        <dbReference type="ARBA" id="ARBA00022741"/>
    </source>
</evidence>
<dbReference type="FunFam" id="1.20.5.370:FF:000007">
    <property type="entry name" value="Myosin heavy chain"/>
    <property type="match status" value="1"/>
</dbReference>
<dbReference type="InterPro" id="IPR036961">
    <property type="entry name" value="Kinesin_motor_dom_sf"/>
</dbReference>
<reference evidence="20" key="2">
    <citation type="submission" date="2025-09" db="UniProtKB">
        <authorList>
            <consortium name="Ensembl"/>
        </authorList>
    </citation>
    <scope>IDENTIFICATION</scope>
</reference>
<dbReference type="PANTHER" id="PTHR45615:SF44">
    <property type="entry name" value="MYOSIN HEAVY CHAIN 4-RELATED"/>
    <property type="match status" value="1"/>
</dbReference>
<dbReference type="Gene3D" id="2.30.30.360">
    <property type="entry name" value="Myosin S1 fragment, N-terminal"/>
    <property type="match status" value="1"/>
</dbReference>
<dbReference type="STRING" id="48701.ENSPMEP00000009418"/>
<dbReference type="GO" id="GO:0032982">
    <property type="term" value="C:myosin filament"/>
    <property type="evidence" value="ECO:0007669"/>
    <property type="project" value="UniProtKB-KW"/>
</dbReference>
<dbReference type="Pfam" id="PF00063">
    <property type="entry name" value="Myosin_head"/>
    <property type="match status" value="1"/>
</dbReference>
<dbReference type="InterPro" id="IPR004009">
    <property type="entry name" value="SH3_Myosin"/>
</dbReference>
<dbReference type="FunFam" id="3.40.850.10:FF:000024">
    <property type="entry name" value="Myosin heavy chain, isoform J"/>
    <property type="match status" value="1"/>
</dbReference>
<dbReference type="GO" id="GO:0005524">
    <property type="term" value="F:ATP binding"/>
    <property type="evidence" value="ECO:0007669"/>
    <property type="project" value="UniProtKB-UniRule"/>
</dbReference>
<dbReference type="Gene3D" id="1.20.5.370">
    <property type="match status" value="4"/>
</dbReference>